<feature type="transmembrane region" description="Helical" evidence="1">
    <location>
        <begin position="75"/>
        <end position="95"/>
    </location>
</feature>
<name>A0A0S4L7E8_9BACT</name>
<feature type="transmembrane region" description="Helical" evidence="1">
    <location>
        <begin position="115"/>
        <end position="133"/>
    </location>
</feature>
<dbReference type="EMBL" id="CZQA01000001">
    <property type="protein sequence ID" value="CUS32681.1"/>
    <property type="molecule type" value="Genomic_DNA"/>
</dbReference>
<reference evidence="2 3" key="1">
    <citation type="submission" date="2015-10" db="EMBL/GenBank/DDBJ databases">
        <authorList>
            <person name="Gilbert D.G."/>
        </authorList>
    </citation>
    <scope>NUCLEOTIDE SEQUENCE [LARGE SCALE GENOMIC DNA]</scope>
    <source>
        <strain evidence="2">COMA1</strain>
    </source>
</reference>
<feature type="transmembrane region" description="Helical" evidence="1">
    <location>
        <begin position="12"/>
        <end position="33"/>
    </location>
</feature>
<keyword evidence="3" id="KW-1185">Reference proteome</keyword>
<dbReference type="AlphaFoldDB" id="A0A0S4L7E8"/>
<keyword evidence="1" id="KW-0812">Transmembrane</keyword>
<dbReference type="OrthoDB" id="595355at2"/>
<evidence type="ECO:0000313" key="3">
    <source>
        <dbReference type="Proteomes" id="UP000199032"/>
    </source>
</evidence>
<dbReference type="Proteomes" id="UP000199032">
    <property type="component" value="Unassembled WGS sequence"/>
</dbReference>
<keyword evidence="1" id="KW-0472">Membrane</keyword>
<organism evidence="2 3">
    <name type="scientific">Candidatus Nitrospira nitrosa</name>
    <dbReference type="NCBI Taxonomy" id="1742972"/>
    <lineage>
        <taxon>Bacteria</taxon>
        <taxon>Pseudomonadati</taxon>
        <taxon>Nitrospirota</taxon>
        <taxon>Nitrospiria</taxon>
        <taxon>Nitrospirales</taxon>
        <taxon>Nitrospiraceae</taxon>
        <taxon>Nitrospira</taxon>
    </lineage>
</organism>
<dbReference type="RefSeq" id="WP_141654208.1">
    <property type="nucleotide sequence ID" value="NZ_CZQA01000001.1"/>
</dbReference>
<gene>
    <name evidence="2" type="ORF">COMA1_10761</name>
</gene>
<keyword evidence="1" id="KW-1133">Transmembrane helix</keyword>
<evidence type="ECO:0008006" key="4">
    <source>
        <dbReference type="Google" id="ProtNLM"/>
    </source>
</evidence>
<sequence length="136" mass="14960">MANWPMQILQAAVLYFLLVFGSGFVLGIGRVLLVVPLLGERAAELMEMPLMLTVIVAAARWIVRHKLDGRQSTALPIGFIAMGLVLLADLAVGMWLRGMSAKEVFLNRDPVSGTAYYAALLFFAIMPTIIVRLRQT</sequence>
<protein>
    <recommendedName>
        <fullName evidence="4">Membrane transporter protein</fullName>
    </recommendedName>
</protein>
<proteinExistence type="predicted"/>
<evidence type="ECO:0000256" key="1">
    <source>
        <dbReference type="SAM" id="Phobius"/>
    </source>
</evidence>
<feature type="transmembrane region" description="Helical" evidence="1">
    <location>
        <begin position="45"/>
        <end position="63"/>
    </location>
</feature>
<accession>A0A0S4L7E8</accession>
<evidence type="ECO:0000313" key="2">
    <source>
        <dbReference type="EMBL" id="CUS32681.1"/>
    </source>
</evidence>